<keyword evidence="2" id="KW-0732">Signal</keyword>
<dbReference type="InterPro" id="IPR005064">
    <property type="entry name" value="BUG"/>
</dbReference>
<dbReference type="Proteomes" id="UP000313645">
    <property type="component" value="Unassembled WGS sequence"/>
</dbReference>
<keyword evidence="4" id="KW-1185">Reference proteome</keyword>
<dbReference type="PANTHER" id="PTHR42928">
    <property type="entry name" value="TRICARBOXYLATE-BINDING PROTEIN"/>
    <property type="match status" value="1"/>
</dbReference>
<protein>
    <submittedName>
        <fullName evidence="3">Tripartite tricarboxylate transporter substrate binding protein</fullName>
    </submittedName>
</protein>
<evidence type="ECO:0000256" key="1">
    <source>
        <dbReference type="ARBA" id="ARBA00006987"/>
    </source>
</evidence>
<feature type="signal peptide" evidence="2">
    <location>
        <begin position="1"/>
        <end position="28"/>
    </location>
</feature>
<evidence type="ECO:0000313" key="3">
    <source>
        <dbReference type="EMBL" id="TBW58171.1"/>
    </source>
</evidence>
<dbReference type="RefSeq" id="WP_131479578.1">
    <property type="nucleotide sequence ID" value="NZ_SJDL01000005.1"/>
</dbReference>
<evidence type="ECO:0000256" key="2">
    <source>
        <dbReference type="SAM" id="SignalP"/>
    </source>
</evidence>
<accession>A0ABY1ZNS7</accession>
<evidence type="ECO:0000313" key="4">
    <source>
        <dbReference type="Proteomes" id="UP000313645"/>
    </source>
</evidence>
<sequence length="320" mass="33896">MRKKTKAFLSGVTLAMAVLFGAGTPALASDNYPTRPVKFLVPWPPGDLEDVLTRLIAEEMSKESGKPATVVNRAGGGGVIGATSVANSRPDGGMIGSLVVDLVTTQVQAGNTPYAMSDLEPVGIFLDYPMTLVARSDAPYNTLAELATYSQTHDVSLGHFGYEALPTAITFKAAKDVGIKFASDAPFDSLDCSTLATGDADVITANTITVLACLKSGDAKLLTSFTRNRLSISPDTPTLAEETGITITAWNGLFVRKGTPESVKEKIAMYAQKALKTDRAKDVAKSTGAGIFWIGEKEAKKVIAEDFETTRELMSSMKGK</sequence>
<organism evidence="3 4">
    <name type="scientific">Marinobacter halodurans</name>
    <dbReference type="NCBI Taxonomy" id="2528979"/>
    <lineage>
        <taxon>Bacteria</taxon>
        <taxon>Pseudomonadati</taxon>
        <taxon>Pseudomonadota</taxon>
        <taxon>Gammaproteobacteria</taxon>
        <taxon>Pseudomonadales</taxon>
        <taxon>Marinobacteraceae</taxon>
        <taxon>Marinobacter</taxon>
    </lineage>
</organism>
<dbReference type="Gene3D" id="3.40.190.150">
    <property type="entry name" value="Bordetella uptake gene, domain 1"/>
    <property type="match status" value="1"/>
</dbReference>
<dbReference type="PIRSF" id="PIRSF017082">
    <property type="entry name" value="YflP"/>
    <property type="match status" value="1"/>
</dbReference>
<comment type="similarity">
    <text evidence="1">Belongs to the UPF0065 (bug) family.</text>
</comment>
<dbReference type="SUPFAM" id="SSF53850">
    <property type="entry name" value="Periplasmic binding protein-like II"/>
    <property type="match status" value="1"/>
</dbReference>
<gene>
    <name evidence="3" type="ORF">EZI54_04770</name>
</gene>
<dbReference type="PANTHER" id="PTHR42928:SF5">
    <property type="entry name" value="BLR1237 PROTEIN"/>
    <property type="match status" value="1"/>
</dbReference>
<dbReference type="Gene3D" id="3.40.190.10">
    <property type="entry name" value="Periplasmic binding protein-like II"/>
    <property type="match status" value="1"/>
</dbReference>
<proteinExistence type="inferred from homology"/>
<comment type="caution">
    <text evidence="3">The sequence shown here is derived from an EMBL/GenBank/DDBJ whole genome shotgun (WGS) entry which is preliminary data.</text>
</comment>
<dbReference type="InterPro" id="IPR042100">
    <property type="entry name" value="Bug_dom1"/>
</dbReference>
<name>A0ABY1ZNS7_9GAMM</name>
<dbReference type="Pfam" id="PF03401">
    <property type="entry name" value="TctC"/>
    <property type="match status" value="1"/>
</dbReference>
<dbReference type="EMBL" id="SJDL01000005">
    <property type="protein sequence ID" value="TBW58171.1"/>
    <property type="molecule type" value="Genomic_DNA"/>
</dbReference>
<reference evidence="3 4" key="1">
    <citation type="submission" date="2019-02" db="EMBL/GenBank/DDBJ databases">
        <title>Marinobacter halodurans sp. nov., a marine bacterium isolated from sea tidal flat.</title>
        <authorList>
            <person name="Yoo Y."/>
            <person name="Lee D.W."/>
            <person name="Kim B.S."/>
            <person name="Kim J.-J."/>
        </authorList>
    </citation>
    <scope>NUCLEOTIDE SEQUENCE [LARGE SCALE GENOMIC DNA]</scope>
    <source>
        <strain evidence="3 4">YJ-S3-2</strain>
    </source>
</reference>
<feature type="chain" id="PRO_5046720956" evidence="2">
    <location>
        <begin position="29"/>
        <end position="320"/>
    </location>
</feature>
<dbReference type="CDD" id="cd07012">
    <property type="entry name" value="PBP2_Bug_TTT"/>
    <property type="match status" value="1"/>
</dbReference>